<evidence type="ECO:0000313" key="4">
    <source>
        <dbReference type="EnsemblPlants" id="OBART12G16290.1"/>
    </source>
</evidence>
<sequence length="103" mass="11105">MVKHFVQDSQSAAAPPGLLNGKELCKNINPDEAIAYGASVQAAILSEERATRRSRTSCYKKRVEKNMHKHHQGRDDSVRAPTRLAAKKMGGRGGGGHPVAGQD</sequence>
<dbReference type="HOGENOM" id="CLU_2267861_0_0_1"/>
<proteinExistence type="predicted"/>
<dbReference type="Pfam" id="PF00012">
    <property type="entry name" value="HSP70"/>
    <property type="match status" value="1"/>
</dbReference>
<feature type="compositionally biased region" description="Basic residues" evidence="3">
    <location>
        <begin position="62"/>
        <end position="72"/>
    </location>
</feature>
<evidence type="ECO:0000256" key="3">
    <source>
        <dbReference type="SAM" id="MobiDB-lite"/>
    </source>
</evidence>
<keyword evidence="5" id="KW-1185">Reference proteome</keyword>
<dbReference type="STRING" id="65489.A0A0D3HVV6"/>
<keyword evidence="1" id="KW-0547">Nucleotide-binding</keyword>
<feature type="region of interest" description="Disordered" evidence="3">
    <location>
        <begin position="62"/>
        <end position="82"/>
    </location>
</feature>
<evidence type="ECO:0000256" key="2">
    <source>
        <dbReference type="ARBA" id="ARBA00022840"/>
    </source>
</evidence>
<feature type="region of interest" description="Disordered" evidence="3">
    <location>
        <begin position="1"/>
        <end position="20"/>
    </location>
</feature>
<evidence type="ECO:0000313" key="5">
    <source>
        <dbReference type="Proteomes" id="UP000026960"/>
    </source>
</evidence>
<protein>
    <submittedName>
        <fullName evidence="4">Uncharacterized protein</fullName>
    </submittedName>
</protein>
<reference evidence="4" key="1">
    <citation type="journal article" date="2009" name="Rice">
        <title>De Novo Next Generation Sequencing of Plant Genomes.</title>
        <authorList>
            <person name="Rounsley S."/>
            <person name="Marri P.R."/>
            <person name="Yu Y."/>
            <person name="He R."/>
            <person name="Sisneros N."/>
            <person name="Goicoechea J.L."/>
            <person name="Lee S.J."/>
            <person name="Angelova A."/>
            <person name="Kudrna D."/>
            <person name="Luo M."/>
            <person name="Affourtit J."/>
            <person name="Desany B."/>
            <person name="Knight J."/>
            <person name="Niazi F."/>
            <person name="Egholm M."/>
            <person name="Wing R.A."/>
        </authorList>
    </citation>
    <scope>NUCLEOTIDE SEQUENCE [LARGE SCALE GENOMIC DNA]</scope>
    <source>
        <strain evidence="4">cv. IRGC 105608</strain>
    </source>
</reference>
<dbReference type="GO" id="GO:0140662">
    <property type="term" value="F:ATP-dependent protein folding chaperone"/>
    <property type="evidence" value="ECO:0007669"/>
    <property type="project" value="InterPro"/>
</dbReference>
<organism evidence="4">
    <name type="scientific">Oryza barthii</name>
    <dbReference type="NCBI Taxonomy" id="65489"/>
    <lineage>
        <taxon>Eukaryota</taxon>
        <taxon>Viridiplantae</taxon>
        <taxon>Streptophyta</taxon>
        <taxon>Embryophyta</taxon>
        <taxon>Tracheophyta</taxon>
        <taxon>Spermatophyta</taxon>
        <taxon>Magnoliopsida</taxon>
        <taxon>Liliopsida</taxon>
        <taxon>Poales</taxon>
        <taxon>Poaceae</taxon>
        <taxon>BOP clade</taxon>
        <taxon>Oryzoideae</taxon>
        <taxon>Oryzeae</taxon>
        <taxon>Oryzinae</taxon>
        <taxon>Oryza</taxon>
    </lineage>
</organism>
<dbReference type="Gramene" id="OBART12G16290.1">
    <property type="protein sequence ID" value="OBART12G16290.1"/>
    <property type="gene ID" value="OBART12G16290"/>
</dbReference>
<dbReference type="InterPro" id="IPR013126">
    <property type="entry name" value="Hsp_70_fam"/>
</dbReference>
<accession>A0A0D3HVV6</accession>
<dbReference type="PaxDb" id="65489-OBART12G16290.1"/>
<dbReference type="GO" id="GO:0005524">
    <property type="term" value="F:ATP binding"/>
    <property type="evidence" value="ECO:0007669"/>
    <property type="project" value="UniProtKB-KW"/>
</dbReference>
<dbReference type="EnsemblPlants" id="OBART12G16290.1">
    <property type="protein sequence ID" value="OBART12G16290.1"/>
    <property type="gene ID" value="OBART12G16290"/>
</dbReference>
<evidence type="ECO:0000256" key="1">
    <source>
        <dbReference type="ARBA" id="ARBA00022741"/>
    </source>
</evidence>
<reference evidence="4" key="2">
    <citation type="submission" date="2015-03" db="UniProtKB">
        <authorList>
            <consortium name="EnsemblPlants"/>
        </authorList>
    </citation>
    <scope>IDENTIFICATION</scope>
</reference>
<keyword evidence="2" id="KW-0067">ATP-binding</keyword>
<name>A0A0D3HVV6_9ORYZ</name>
<dbReference type="AlphaFoldDB" id="A0A0D3HVV6"/>
<dbReference type="Proteomes" id="UP000026960">
    <property type="component" value="Chromosome 12"/>
</dbReference>